<evidence type="ECO:0000256" key="1">
    <source>
        <dbReference type="ARBA" id="ARBA00023015"/>
    </source>
</evidence>
<sequence>MFASSAFARHVSPVANDPSTPADRVGLTDAASLSSLVGELSQCTTPAALRQWLAEYARQRGFRGARYLHLGHLHLGQRGQHWKLLRFLSTHEDRADLWLTDKAGVEAMLVTFLPFAWSNGDGEGFTAAQREWYVSQQLLDWPAGVTAPVQDHPAGPACLILFGGTEQDAVHLIDTQMPSLAVQALAFHLLAKAILPASNALGPALSDREIACLRLAALGDTLADAAAKLGVSVRTVELHVARASKKLSAANKIHAVAIAVGAGLIQV</sequence>
<dbReference type="PRINTS" id="PR00038">
    <property type="entry name" value="HTHLUXR"/>
</dbReference>
<dbReference type="SMART" id="SM00421">
    <property type="entry name" value="HTH_LUXR"/>
    <property type="match status" value="1"/>
</dbReference>
<keyword evidence="6" id="KW-1185">Reference proteome</keyword>
<reference evidence="5 6" key="1">
    <citation type="submission" date="2017-11" db="EMBL/GenBank/DDBJ databases">
        <title>Complete genome sequence of Sphingomonas sp. Strain Cra20, a psychrotolerant potential plant growth promoting rhizobacteria.</title>
        <authorList>
            <person name="Luo Y."/>
        </authorList>
    </citation>
    <scope>NUCLEOTIDE SEQUENCE [LARGE SCALE GENOMIC DNA]</scope>
    <source>
        <strain evidence="5 6">Cra20</strain>
    </source>
</reference>
<gene>
    <name evidence="5" type="ORF">CVN68_21500</name>
</gene>
<evidence type="ECO:0000313" key="6">
    <source>
        <dbReference type="Proteomes" id="UP000229081"/>
    </source>
</evidence>
<dbReference type="KEGG" id="sphc:CVN68_21500"/>
<name>A0A2K8MK37_9SPHN</name>
<dbReference type="Gene3D" id="3.30.450.80">
    <property type="entry name" value="Transcription factor LuxR-like, autoinducer-binding domain"/>
    <property type="match status" value="1"/>
</dbReference>
<dbReference type="PANTHER" id="PTHR44688:SF16">
    <property type="entry name" value="DNA-BINDING TRANSCRIPTIONAL ACTIVATOR DEVR_DOSR"/>
    <property type="match status" value="1"/>
</dbReference>
<dbReference type="InterPro" id="IPR000792">
    <property type="entry name" value="Tscrpt_reg_LuxR_C"/>
</dbReference>
<evidence type="ECO:0000313" key="5">
    <source>
        <dbReference type="EMBL" id="ATY34215.1"/>
    </source>
</evidence>
<dbReference type="CDD" id="cd06170">
    <property type="entry name" value="LuxR_C_like"/>
    <property type="match status" value="1"/>
</dbReference>
<evidence type="ECO:0000256" key="3">
    <source>
        <dbReference type="ARBA" id="ARBA00023163"/>
    </source>
</evidence>
<dbReference type="Proteomes" id="UP000229081">
    <property type="component" value="Chromosome"/>
</dbReference>
<proteinExistence type="predicted"/>
<dbReference type="PANTHER" id="PTHR44688">
    <property type="entry name" value="DNA-BINDING TRANSCRIPTIONAL ACTIVATOR DEVR_DOSR"/>
    <property type="match status" value="1"/>
</dbReference>
<dbReference type="Gene3D" id="1.10.10.10">
    <property type="entry name" value="Winged helix-like DNA-binding domain superfamily/Winged helix DNA-binding domain"/>
    <property type="match status" value="1"/>
</dbReference>
<dbReference type="Pfam" id="PF00196">
    <property type="entry name" value="GerE"/>
    <property type="match status" value="1"/>
</dbReference>
<dbReference type="SUPFAM" id="SSF46894">
    <property type="entry name" value="C-terminal effector domain of the bipartite response regulators"/>
    <property type="match status" value="1"/>
</dbReference>
<keyword evidence="2" id="KW-0238">DNA-binding</keyword>
<keyword evidence="1" id="KW-0805">Transcription regulation</keyword>
<dbReference type="GO" id="GO:0003677">
    <property type="term" value="F:DNA binding"/>
    <property type="evidence" value="ECO:0007669"/>
    <property type="project" value="UniProtKB-KW"/>
</dbReference>
<dbReference type="InterPro" id="IPR016032">
    <property type="entry name" value="Sig_transdc_resp-reg_C-effctor"/>
</dbReference>
<feature type="domain" description="HTH luxR-type" evidence="4">
    <location>
        <begin position="198"/>
        <end position="263"/>
    </location>
</feature>
<accession>A0A2K8MK37</accession>
<dbReference type="InterPro" id="IPR036693">
    <property type="entry name" value="TF_LuxR_autoind-bd_dom_sf"/>
</dbReference>
<protein>
    <submittedName>
        <fullName evidence="5">LuxR family transcriptional regulator</fullName>
    </submittedName>
</protein>
<evidence type="ECO:0000256" key="2">
    <source>
        <dbReference type="ARBA" id="ARBA00023125"/>
    </source>
</evidence>
<keyword evidence="3" id="KW-0804">Transcription</keyword>
<dbReference type="AlphaFoldDB" id="A0A2K8MK37"/>
<organism evidence="5 6">
    <name type="scientific">Sphingomonas psychrotolerans</name>
    <dbReference type="NCBI Taxonomy" id="1327635"/>
    <lineage>
        <taxon>Bacteria</taxon>
        <taxon>Pseudomonadati</taxon>
        <taxon>Pseudomonadota</taxon>
        <taxon>Alphaproteobacteria</taxon>
        <taxon>Sphingomonadales</taxon>
        <taxon>Sphingomonadaceae</taxon>
        <taxon>Sphingomonas</taxon>
    </lineage>
</organism>
<dbReference type="PROSITE" id="PS50043">
    <property type="entry name" value="HTH_LUXR_2"/>
    <property type="match status" value="1"/>
</dbReference>
<dbReference type="GO" id="GO:0006355">
    <property type="term" value="P:regulation of DNA-templated transcription"/>
    <property type="evidence" value="ECO:0007669"/>
    <property type="project" value="InterPro"/>
</dbReference>
<dbReference type="EMBL" id="CP024923">
    <property type="protein sequence ID" value="ATY34215.1"/>
    <property type="molecule type" value="Genomic_DNA"/>
</dbReference>
<dbReference type="InterPro" id="IPR036388">
    <property type="entry name" value="WH-like_DNA-bd_sf"/>
</dbReference>
<evidence type="ECO:0000259" key="4">
    <source>
        <dbReference type="PROSITE" id="PS50043"/>
    </source>
</evidence>